<organism evidence="1">
    <name type="scientific">viral metagenome</name>
    <dbReference type="NCBI Taxonomy" id="1070528"/>
    <lineage>
        <taxon>unclassified sequences</taxon>
        <taxon>metagenomes</taxon>
        <taxon>organismal metagenomes</taxon>
    </lineage>
</organism>
<reference evidence="1" key="1">
    <citation type="submission" date="2020-03" db="EMBL/GenBank/DDBJ databases">
        <title>The deep terrestrial virosphere.</title>
        <authorList>
            <person name="Holmfeldt K."/>
            <person name="Nilsson E."/>
            <person name="Simone D."/>
            <person name="Lopez-Fernandez M."/>
            <person name="Wu X."/>
            <person name="de Brujin I."/>
            <person name="Lundin D."/>
            <person name="Andersson A."/>
            <person name="Bertilsson S."/>
            <person name="Dopson M."/>
        </authorList>
    </citation>
    <scope>NUCLEOTIDE SEQUENCE</scope>
    <source>
        <strain evidence="1">TM448B04923</strain>
    </source>
</reference>
<accession>A0A6M3Y0B9</accession>
<proteinExistence type="predicted"/>
<gene>
    <name evidence="1" type="ORF">TM448B04923_0009</name>
</gene>
<evidence type="ECO:0000313" key="1">
    <source>
        <dbReference type="EMBL" id="QJI03715.1"/>
    </source>
</evidence>
<dbReference type="EMBL" id="MT145112">
    <property type="protein sequence ID" value="QJI03715.1"/>
    <property type="molecule type" value="Genomic_DNA"/>
</dbReference>
<dbReference type="AlphaFoldDB" id="A0A6M3Y0B9"/>
<name>A0A6M3Y0B9_9ZZZZ</name>
<sequence>MNEYSRLQPSITVTYSQINPYPCIGGGPHSVVWQQPQITGCGPRDLEEVCIECKQRIRFIRYNISKGTYEAAPED</sequence>
<protein>
    <submittedName>
        <fullName evidence="1">Uncharacterized protein</fullName>
    </submittedName>
</protein>